<dbReference type="GO" id="GO:0003700">
    <property type="term" value="F:DNA-binding transcription factor activity"/>
    <property type="evidence" value="ECO:0007669"/>
    <property type="project" value="InterPro"/>
</dbReference>
<dbReference type="InterPro" id="IPR022687">
    <property type="entry name" value="HTH_DTXR"/>
</dbReference>
<dbReference type="Pfam" id="PF01325">
    <property type="entry name" value="Fe_dep_repress"/>
    <property type="match status" value="1"/>
</dbReference>
<comment type="similarity">
    <text evidence="1">Belongs to the DtxR/MntR family.</text>
</comment>
<dbReference type="InterPro" id="IPR050536">
    <property type="entry name" value="DtxR_MntR_Metal-Reg"/>
</dbReference>
<evidence type="ECO:0000256" key="1">
    <source>
        <dbReference type="ARBA" id="ARBA00007871"/>
    </source>
</evidence>
<dbReference type="Proteomes" id="UP000619545">
    <property type="component" value="Unassembled WGS sequence"/>
</dbReference>
<dbReference type="GeneID" id="1477478"/>
<dbReference type="InterPro" id="IPR036388">
    <property type="entry name" value="WH-like_DNA-bd_sf"/>
</dbReference>
<dbReference type="Gene3D" id="1.10.10.10">
    <property type="entry name" value="Winged helix-like DNA-binding domain superfamily/Winged helix DNA-binding domain"/>
    <property type="match status" value="1"/>
</dbReference>
<dbReference type="InterPro" id="IPR036421">
    <property type="entry name" value="Fe_dep_repressor_sf"/>
</dbReference>
<dbReference type="OMA" id="SWDAIDR"/>
<dbReference type="InterPro" id="IPR022689">
    <property type="entry name" value="Iron_dep_repressor"/>
</dbReference>
<evidence type="ECO:0000313" key="7">
    <source>
        <dbReference type="Proteomes" id="UP000619545"/>
    </source>
</evidence>
<keyword evidence="4" id="KW-0804">Transcription</keyword>
<dbReference type="SUPFAM" id="SSF46785">
    <property type="entry name" value="Winged helix' DNA-binding domain"/>
    <property type="match status" value="1"/>
</dbReference>
<feature type="domain" description="HTH dtxR-type" evidence="5">
    <location>
        <begin position="9"/>
        <end position="71"/>
    </location>
</feature>
<proteinExistence type="inferred from homology"/>
<dbReference type="GO" id="GO:0046983">
    <property type="term" value="F:protein dimerization activity"/>
    <property type="evidence" value="ECO:0007669"/>
    <property type="project" value="InterPro"/>
</dbReference>
<dbReference type="GO" id="GO:0046914">
    <property type="term" value="F:transition metal ion binding"/>
    <property type="evidence" value="ECO:0007669"/>
    <property type="project" value="InterPro"/>
</dbReference>
<evidence type="ECO:0000313" key="6">
    <source>
        <dbReference type="EMBL" id="HII70684.1"/>
    </source>
</evidence>
<sequence>MVRRTSEEISERMEDYLEALYLLSRRGSGRHVRISELSEYLEVSKPTALEMIRKLADRGLVEYERGLVKLTEKGREIGKEVWDRHREIASFLRFLGVDPKIAERDACAIEHSLHPQSFRRLRKLFHLLKEATGEPTVREILDKVRGEEGDSDGVRHRS</sequence>
<dbReference type="SMART" id="SM00529">
    <property type="entry name" value="HTH_DTXR"/>
    <property type="match status" value="1"/>
</dbReference>
<organism evidence="6 7">
    <name type="scientific">Methanopyrus kandleri</name>
    <dbReference type="NCBI Taxonomy" id="2320"/>
    <lineage>
        <taxon>Archaea</taxon>
        <taxon>Methanobacteriati</taxon>
        <taxon>Methanobacteriota</taxon>
        <taxon>Methanomada group</taxon>
        <taxon>Methanopyri</taxon>
        <taxon>Methanopyrales</taxon>
        <taxon>Methanopyraceae</taxon>
        <taxon>Methanopyrus</taxon>
    </lineage>
</organism>
<dbReference type="InterPro" id="IPR036390">
    <property type="entry name" value="WH_DNA-bd_sf"/>
</dbReference>
<keyword evidence="3" id="KW-0238">DNA-binding</keyword>
<dbReference type="RefSeq" id="WP_011018547.1">
    <property type="nucleotide sequence ID" value="NZ_DUJS01000004.1"/>
</dbReference>
<dbReference type="EMBL" id="DUJS01000004">
    <property type="protein sequence ID" value="HII70684.1"/>
    <property type="molecule type" value="Genomic_DNA"/>
</dbReference>
<dbReference type="PROSITE" id="PS50944">
    <property type="entry name" value="HTH_DTXR"/>
    <property type="match status" value="1"/>
</dbReference>
<name>A0A832WPK2_9EURY</name>
<dbReference type="PANTHER" id="PTHR33238:SF7">
    <property type="entry name" value="IRON-DEPENDENT TRANSCRIPTIONAL REGULATOR"/>
    <property type="match status" value="1"/>
</dbReference>
<dbReference type="Gene3D" id="1.10.60.10">
    <property type="entry name" value="Iron dependent repressor, metal binding and dimerisation domain"/>
    <property type="match status" value="1"/>
</dbReference>
<dbReference type="GO" id="GO:0003677">
    <property type="term" value="F:DNA binding"/>
    <property type="evidence" value="ECO:0007669"/>
    <property type="project" value="UniProtKB-KW"/>
</dbReference>
<evidence type="ECO:0000256" key="4">
    <source>
        <dbReference type="ARBA" id="ARBA00023163"/>
    </source>
</evidence>
<reference evidence="6" key="1">
    <citation type="journal article" date="2020" name="bioRxiv">
        <title>A rank-normalized archaeal taxonomy based on genome phylogeny resolves widespread incomplete and uneven classifications.</title>
        <authorList>
            <person name="Rinke C."/>
            <person name="Chuvochina M."/>
            <person name="Mussig A.J."/>
            <person name="Chaumeil P.-A."/>
            <person name="Waite D.W."/>
            <person name="Whitman W.B."/>
            <person name="Parks D.H."/>
            <person name="Hugenholtz P."/>
        </authorList>
    </citation>
    <scope>NUCLEOTIDE SEQUENCE</scope>
    <source>
        <strain evidence="6">UBA8853</strain>
    </source>
</reference>
<keyword evidence="2" id="KW-0805">Transcription regulation</keyword>
<evidence type="ECO:0000256" key="2">
    <source>
        <dbReference type="ARBA" id="ARBA00023015"/>
    </source>
</evidence>
<dbReference type="PANTHER" id="PTHR33238">
    <property type="entry name" value="IRON (METAL) DEPENDENT REPRESSOR, DTXR FAMILY"/>
    <property type="match status" value="1"/>
</dbReference>
<evidence type="ECO:0000259" key="5">
    <source>
        <dbReference type="PROSITE" id="PS50944"/>
    </source>
</evidence>
<protein>
    <submittedName>
        <fullName evidence="6">Metal-dependent transcriptional regulator</fullName>
    </submittedName>
</protein>
<dbReference type="InterPro" id="IPR001367">
    <property type="entry name" value="Fe_dep_repressor"/>
</dbReference>
<dbReference type="Pfam" id="PF02742">
    <property type="entry name" value="Fe_dep_repr_C"/>
    <property type="match status" value="1"/>
</dbReference>
<evidence type="ECO:0000256" key="3">
    <source>
        <dbReference type="ARBA" id="ARBA00023125"/>
    </source>
</evidence>
<accession>A0A832WPK2</accession>
<comment type="caution">
    <text evidence="6">The sequence shown here is derived from an EMBL/GenBank/DDBJ whole genome shotgun (WGS) entry which is preliminary data.</text>
</comment>
<dbReference type="AlphaFoldDB" id="A0A832WPK2"/>
<dbReference type="SUPFAM" id="SSF47979">
    <property type="entry name" value="Iron-dependent repressor protein, dimerization domain"/>
    <property type="match status" value="1"/>
</dbReference>
<gene>
    <name evidence="6" type="ORF">HA336_05575</name>
</gene>